<evidence type="ECO:0000256" key="5">
    <source>
        <dbReference type="ARBA" id="ARBA00023163"/>
    </source>
</evidence>
<dbReference type="GO" id="GO:0005829">
    <property type="term" value="C:cytosol"/>
    <property type="evidence" value="ECO:0007669"/>
    <property type="project" value="TreeGrafter"/>
</dbReference>
<evidence type="ECO:0000256" key="4">
    <source>
        <dbReference type="ARBA" id="ARBA00023125"/>
    </source>
</evidence>
<dbReference type="Gene3D" id="6.10.250.690">
    <property type="match status" value="1"/>
</dbReference>
<dbReference type="GO" id="GO:0032993">
    <property type="term" value="C:protein-DNA complex"/>
    <property type="evidence" value="ECO:0007669"/>
    <property type="project" value="TreeGrafter"/>
</dbReference>
<dbReference type="SMART" id="SM00448">
    <property type="entry name" value="REC"/>
    <property type="match status" value="1"/>
</dbReference>
<dbReference type="EMBL" id="DYWI01000114">
    <property type="protein sequence ID" value="HJF65671.1"/>
    <property type="molecule type" value="Genomic_DNA"/>
</dbReference>
<comment type="caution">
    <text evidence="10">The sequence shown here is derived from an EMBL/GenBank/DDBJ whole genome shotgun (WGS) entry which is preliminary data.</text>
</comment>
<dbReference type="GO" id="GO:0000156">
    <property type="term" value="F:phosphorelay response regulator activity"/>
    <property type="evidence" value="ECO:0007669"/>
    <property type="project" value="TreeGrafter"/>
</dbReference>
<dbReference type="PANTHER" id="PTHR48111:SF40">
    <property type="entry name" value="PHOSPHATE REGULON TRANSCRIPTIONAL REGULATORY PROTEIN PHOB"/>
    <property type="match status" value="1"/>
</dbReference>
<dbReference type="Proteomes" id="UP000786989">
    <property type="component" value="Unassembled WGS sequence"/>
</dbReference>
<evidence type="ECO:0000256" key="2">
    <source>
        <dbReference type="ARBA" id="ARBA00023012"/>
    </source>
</evidence>
<dbReference type="AlphaFoldDB" id="A0A9D3A1I0"/>
<evidence type="ECO:0000256" key="3">
    <source>
        <dbReference type="ARBA" id="ARBA00023015"/>
    </source>
</evidence>
<keyword evidence="1 6" id="KW-0597">Phosphoprotein</keyword>
<feature type="DNA-binding region" description="OmpR/PhoB-type" evidence="7">
    <location>
        <begin position="129"/>
        <end position="228"/>
    </location>
</feature>
<dbReference type="Pfam" id="PF00486">
    <property type="entry name" value="Trans_reg_C"/>
    <property type="match status" value="1"/>
</dbReference>
<name>A0A9D3A1I0_9ACTN</name>
<proteinExistence type="predicted"/>
<evidence type="ECO:0000256" key="6">
    <source>
        <dbReference type="PROSITE-ProRule" id="PRU00169"/>
    </source>
</evidence>
<dbReference type="GO" id="GO:0000976">
    <property type="term" value="F:transcription cis-regulatory region binding"/>
    <property type="evidence" value="ECO:0007669"/>
    <property type="project" value="TreeGrafter"/>
</dbReference>
<dbReference type="InterPro" id="IPR001867">
    <property type="entry name" value="OmpR/PhoB-type_DNA-bd"/>
</dbReference>
<evidence type="ECO:0000259" key="8">
    <source>
        <dbReference type="PROSITE" id="PS50110"/>
    </source>
</evidence>
<reference evidence="10" key="2">
    <citation type="submission" date="2021-09" db="EMBL/GenBank/DDBJ databases">
        <authorList>
            <person name="Gilroy R."/>
        </authorList>
    </citation>
    <scope>NUCLEOTIDE SEQUENCE</scope>
    <source>
        <strain evidence="10">ChiGjej6B6-11269</strain>
    </source>
</reference>
<dbReference type="SUPFAM" id="SSF52172">
    <property type="entry name" value="CheY-like"/>
    <property type="match status" value="1"/>
</dbReference>
<protein>
    <submittedName>
        <fullName evidence="10">Response regulator transcription factor</fullName>
    </submittedName>
</protein>
<feature type="domain" description="OmpR/PhoB-type" evidence="9">
    <location>
        <begin position="129"/>
        <end position="228"/>
    </location>
</feature>
<reference evidence="10" key="1">
    <citation type="journal article" date="2021" name="PeerJ">
        <title>Extensive microbial diversity within the chicken gut microbiome revealed by metagenomics and culture.</title>
        <authorList>
            <person name="Gilroy R."/>
            <person name="Ravi A."/>
            <person name="Getino M."/>
            <person name="Pursley I."/>
            <person name="Horton D.L."/>
            <person name="Alikhan N.F."/>
            <person name="Baker D."/>
            <person name="Gharbi K."/>
            <person name="Hall N."/>
            <person name="Watson M."/>
            <person name="Adriaenssens E.M."/>
            <person name="Foster-Nyarko E."/>
            <person name="Jarju S."/>
            <person name="Secka A."/>
            <person name="Antonio M."/>
            <person name="Oren A."/>
            <person name="Chaudhuri R.R."/>
            <person name="La Ragione R."/>
            <person name="Hildebrand F."/>
            <person name="Pallen M.J."/>
        </authorList>
    </citation>
    <scope>NUCLEOTIDE SEQUENCE</scope>
    <source>
        <strain evidence="10">ChiGjej6B6-11269</strain>
    </source>
</reference>
<dbReference type="Pfam" id="PF00072">
    <property type="entry name" value="Response_reg"/>
    <property type="match status" value="1"/>
</dbReference>
<dbReference type="PROSITE" id="PS50110">
    <property type="entry name" value="RESPONSE_REGULATORY"/>
    <property type="match status" value="1"/>
</dbReference>
<dbReference type="InterPro" id="IPR036388">
    <property type="entry name" value="WH-like_DNA-bd_sf"/>
</dbReference>
<dbReference type="InterPro" id="IPR039420">
    <property type="entry name" value="WalR-like"/>
</dbReference>
<dbReference type="PANTHER" id="PTHR48111">
    <property type="entry name" value="REGULATOR OF RPOS"/>
    <property type="match status" value="1"/>
</dbReference>
<dbReference type="PROSITE" id="PS51755">
    <property type="entry name" value="OMPR_PHOB"/>
    <property type="match status" value="1"/>
</dbReference>
<organism evidence="10 11">
    <name type="scientific">Slackia equolifaciens</name>
    <dbReference type="NCBI Taxonomy" id="498718"/>
    <lineage>
        <taxon>Bacteria</taxon>
        <taxon>Bacillati</taxon>
        <taxon>Actinomycetota</taxon>
        <taxon>Coriobacteriia</taxon>
        <taxon>Eggerthellales</taxon>
        <taxon>Eggerthellaceae</taxon>
        <taxon>Slackia</taxon>
    </lineage>
</organism>
<keyword evidence="4 7" id="KW-0238">DNA-binding</keyword>
<evidence type="ECO:0000259" key="9">
    <source>
        <dbReference type="PROSITE" id="PS51755"/>
    </source>
</evidence>
<evidence type="ECO:0000313" key="11">
    <source>
        <dbReference type="Proteomes" id="UP000786989"/>
    </source>
</evidence>
<dbReference type="InterPro" id="IPR001789">
    <property type="entry name" value="Sig_transdc_resp-reg_receiver"/>
</dbReference>
<dbReference type="CDD" id="cd00383">
    <property type="entry name" value="trans_reg_C"/>
    <property type="match status" value="1"/>
</dbReference>
<dbReference type="Gene3D" id="1.10.10.10">
    <property type="entry name" value="Winged helix-like DNA-binding domain superfamily/Winged helix DNA-binding domain"/>
    <property type="match status" value="1"/>
</dbReference>
<dbReference type="Gene3D" id="3.40.50.2300">
    <property type="match status" value="1"/>
</dbReference>
<sequence length="228" mass="26151">MAKILLADDERTIRALVERIVTDEGYDICIAENGEEALDLFARENPDLVILDVMMPDLDGYEVCRRLRDQGAVTPILFLTAKGEIDDMEAGFSVGGDDYLVKPFAPRELTLRIEAHLRRHERMRPRQQDEHLVVGDLEFDVAQAKVAVKGRWVDFTPKEFRILYTLACHPGEVFTSKQLIEAVWGKEFVNETSSLPVFIRKIREKIEDDPSRPVYLQTAWRSGYRLGD</sequence>
<feature type="domain" description="Response regulatory" evidence="8">
    <location>
        <begin position="3"/>
        <end position="117"/>
    </location>
</feature>
<evidence type="ECO:0000256" key="7">
    <source>
        <dbReference type="PROSITE-ProRule" id="PRU01091"/>
    </source>
</evidence>
<dbReference type="CDD" id="cd17574">
    <property type="entry name" value="REC_OmpR"/>
    <property type="match status" value="1"/>
</dbReference>
<keyword evidence="2" id="KW-0902">Two-component regulatory system</keyword>
<dbReference type="InterPro" id="IPR011006">
    <property type="entry name" value="CheY-like_superfamily"/>
</dbReference>
<feature type="modified residue" description="4-aspartylphosphate" evidence="6">
    <location>
        <position position="52"/>
    </location>
</feature>
<gene>
    <name evidence="10" type="ORF">K8U77_06110</name>
</gene>
<dbReference type="FunFam" id="3.40.50.2300:FF:000001">
    <property type="entry name" value="DNA-binding response regulator PhoB"/>
    <property type="match status" value="1"/>
</dbReference>
<dbReference type="GO" id="GO:0006355">
    <property type="term" value="P:regulation of DNA-templated transcription"/>
    <property type="evidence" value="ECO:0007669"/>
    <property type="project" value="InterPro"/>
</dbReference>
<dbReference type="SMART" id="SM00862">
    <property type="entry name" value="Trans_reg_C"/>
    <property type="match status" value="1"/>
</dbReference>
<keyword evidence="5" id="KW-0804">Transcription</keyword>
<evidence type="ECO:0000313" key="10">
    <source>
        <dbReference type="EMBL" id="HJF65671.1"/>
    </source>
</evidence>
<evidence type="ECO:0000256" key="1">
    <source>
        <dbReference type="ARBA" id="ARBA00022553"/>
    </source>
</evidence>
<keyword evidence="3" id="KW-0805">Transcription regulation</keyword>
<accession>A0A9D3A1I0</accession>